<dbReference type="OMA" id="CANGISK"/>
<dbReference type="SUPFAM" id="SSF81606">
    <property type="entry name" value="PP2C-like"/>
    <property type="match status" value="1"/>
</dbReference>
<dbReference type="InterPro" id="IPR036457">
    <property type="entry name" value="PPM-type-like_dom_sf"/>
</dbReference>
<dbReference type="Pfam" id="PF00481">
    <property type="entry name" value="PP2C"/>
    <property type="match status" value="1"/>
</dbReference>
<accession>A0A8T2SP87</accession>
<evidence type="ECO:0000313" key="2">
    <source>
        <dbReference type="EMBL" id="KAH7352795.1"/>
    </source>
</evidence>
<sequence length="393" mass="43577">MGACMTTTADGHACHEEWIQRTKLKRKFPSSPLTEHACVDGRLCANGISKSCCAYSKQGQKGVSQDRFIAWEGLGAERQAVLCGVFDGHGPMGHLVAHKVRNSLSRFLSSEENISLLVSTKWQACTERGHLDSTTTESSDDLVPLRNVFVDCYERMDNELRTQAQTDCEFSGTTAVTLLIQGRNLVIANVGDSRAILASRKADGLSLHVEQLTVDFKPDLPGELERIKNCKGRVFALEDEPEVARLWLPHENRPGLAMARALGDFCLKEYGLSAIPHVCFRRIDEDDEFVVLATDGVWDVMSNEEVANVVKNTESKGMAAKKVVDAAVKKWKRNFTHVRMDDCAVVCHFLNQKHSISVCYSDMSQSSSRLMNSELLHQESTTNTVAPCLDRGI</sequence>
<dbReference type="InterPro" id="IPR001932">
    <property type="entry name" value="PPM-type_phosphatase-like_dom"/>
</dbReference>
<dbReference type="OrthoDB" id="10264738at2759"/>
<feature type="domain" description="PPM-type phosphatase" evidence="1">
    <location>
        <begin position="51"/>
        <end position="350"/>
    </location>
</feature>
<comment type="caution">
    <text evidence="2">The sequence shown here is derived from an EMBL/GenBank/DDBJ whole genome shotgun (WGS) entry which is preliminary data.</text>
</comment>
<dbReference type="GO" id="GO:0004722">
    <property type="term" value="F:protein serine/threonine phosphatase activity"/>
    <property type="evidence" value="ECO:0007669"/>
    <property type="project" value="InterPro"/>
</dbReference>
<evidence type="ECO:0000259" key="1">
    <source>
        <dbReference type="PROSITE" id="PS51746"/>
    </source>
</evidence>
<keyword evidence="3" id="KW-1185">Reference proteome</keyword>
<gene>
    <name evidence="2" type="ORF">KP509_19G064800</name>
</gene>
<reference evidence="2" key="1">
    <citation type="submission" date="2021-08" db="EMBL/GenBank/DDBJ databases">
        <title>WGS assembly of Ceratopteris richardii.</title>
        <authorList>
            <person name="Marchant D.B."/>
            <person name="Chen G."/>
            <person name="Jenkins J."/>
            <person name="Shu S."/>
            <person name="Leebens-Mack J."/>
            <person name="Grimwood J."/>
            <person name="Schmutz J."/>
            <person name="Soltis P."/>
            <person name="Soltis D."/>
            <person name="Chen Z.-H."/>
        </authorList>
    </citation>
    <scope>NUCLEOTIDE SEQUENCE</scope>
    <source>
        <strain evidence="2">Whitten #5841</strain>
        <tissue evidence="2">Leaf</tissue>
    </source>
</reference>
<proteinExistence type="predicted"/>
<name>A0A8T2SP87_CERRI</name>
<organism evidence="2 3">
    <name type="scientific">Ceratopteris richardii</name>
    <name type="common">Triangle waterfern</name>
    <dbReference type="NCBI Taxonomy" id="49495"/>
    <lineage>
        <taxon>Eukaryota</taxon>
        <taxon>Viridiplantae</taxon>
        <taxon>Streptophyta</taxon>
        <taxon>Embryophyta</taxon>
        <taxon>Tracheophyta</taxon>
        <taxon>Polypodiopsida</taxon>
        <taxon>Polypodiidae</taxon>
        <taxon>Polypodiales</taxon>
        <taxon>Pteridineae</taxon>
        <taxon>Pteridaceae</taxon>
        <taxon>Parkerioideae</taxon>
        <taxon>Ceratopteris</taxon>
    </lineage>
</organism>
<dbReference type="Gene3D" id="3.60.40.10">
    <property type="entry name" value="PPM-type phosphatase domain"/>
    <property type="match status" value="1"/>
</dbReference>
<dbReference type="CDD" id="cd00143">
    <property type="entry name" value="PP2Cc"/>
    <property type="match status" value="1"/>
</dbReference>
<dbReference type="PANTHER" id="PTHR47992">
    <property type="entry name" value="PROTEIN PHOSPHATASE"/>
    <property type="match status" value="1"/>
</dbReference>
<protein>
    <recommendedName>
        <fullName evidence="1">PPM-type phosphatase domain-containing protein</fullName>
    </recommendedName>
</protein>
<dbReference type="EMBL" id="CM035424">
    <property type="protein sequence ID" value="KAH7352795.1"/>
    <property type="molecule type" value="Genomic_DNA"/>
</dbReference>
<dbReference type="SMART" id="SM00332">
    <property type="entry name" value="PP2Cc"/>
    <property type="match status" value="1"/>
</dbReference>
<dbReference type="AlphaFoldDB" id="A0A8T2SP87"/>
<dbReference type="PROSITE" id="PS51746">
    <property type="entry name" value="PPM_2"/>
    <property type="match status" value="1"/>
</dbReference>
<evidence type="ECO:0000313" key="3">
    <source>
        <dbReference type="Proteomes" id="UP000825935"/>
    </source>
</evidence>
<dbReference type="Proteomes" id="UP000825935">
    <property type="component" value="Chromosome 19"/>
</dbReference>
<dbReference type="InterPro" id="IPR015655">
    <property type="entry name" value="PP2C"/>
</dbReference>